<evidence type="ECO:0000259" key="2">
    <source>
        <dbReference type="Pfam" id="PF14742"/>
    </source>
</evidence>
<proteinExistence type="predicted"/>
<dbReference type="EMBL" id="JBHLUE010000004">
    <property type="protein sequence ID" value="MFC0563795.1"/>
    <property type="molecule type" value="Genomic_DNA"/>
</dbReference>
<feature type="domain" description="Mannosylglycerate hydrolase MGH1-like glycoside hydrolase" evidence="3">
    <location>
        <begin position="402"/>
        <end position="647"/>
    </location>
</feature>
<feature type="compositionally biased region" description="Polar residues" evidence="1">
    <location>
        <begin position="195"/>
        <end position="206"/>
    </location>
</feature>
<dbReference type="InterPro" id="IPR054491">
    <property type="entry name" value="MGH1-like_GH"/>
</dbReference>
<feature type="region of interest" description="Disordered" evidence="1">
    <location>
        <begin position="174"/>
        <end position="240"/>
    </location>
</feature>
<feature type="region of interest" description="Disordered" evidence="1">
    <location>
        <begin position="751"/>
        <end position="782"/>
    </location>
</feature>
<protein>
    <submittedName>
        <fullName evidence="4">Glycogen debranching N-terminal domain-containing protein</fullName>
    </submittedName>
</protein>
<accession>A0ABV6NSQ9</accession>
<feature type="compositionally biased region" description="Low complexity" evidence="1">
    <location>
        <begin position="174"/>
        <end position="186"/>
    </location>
</feature>
<organism evidence="4 5">
    <name type="scientific">Plantactinospora siamensis</name>
    <dbReference type="NCBI Taxonomy" id="555372"/>
    <lineage>
        <taxon>Bacteria</taxon>
        <taxon>Bacillati</taxon>
        <taxon>Actinomycetota</taxon>
        <taxon>Actinomycetes</taxon>
        <taxon>Micromonosporales</taxon>
        <taxon>Micromonosporaceae</taxon>
        <taxon>Plantactinospora</taxon>
    </lineage>
</organism>
<name>A0ABV6NSQ9_9ACTN</name>
<dbReference type="Pfam" id="PF14742">
    <property type="entry name" value="GDE_N_bis"/>
    <property type="match status" value="1"/>
</dbReference>
<dbReference type="RefSeq" id="WP_377336679.1">
    <property type="nucleotide sequence ID" value="NZ_JBHLUE010000004.1"/>
</dbReference>
<dbReference type="InterPro" id="IPR008928">
    <property type="entry name" value="6-hairpin_glycosidase_sf"/>
</dbReference>
<keyword evidence="5" id="KW-1185">Reference proteome</keyword>
<evidence type="ECO:0000259" key="3">
    <source>
        <dbReference type="Pfam" id="PF22422"/>
    </source>
</evidence>
<dbReference type="Pfam" id="PF22422">
    <property type="entry name" value="MGH1-like_GH"/>
    <property type="match status" value="1"/>
</dbReference>
<evidence type="ECO:0000256" key="1">
    <source>
        <dbReference type="SAM" id="MobiDB-lite"/>
    </source>
</evidence>
<evidence type="ECO:0000313" key="4">
    <source>
        <dbReference type="EMBL" id="MFC0563795.1"/>
    </source>
</evidence>
<dbReference type="InterPro" id="IPR012341">
    <property type="entry name" value="6hp_glycosidase-like_sf"/>
</dbReference>
<evidence type="ECO:0000313" key="5">
    <source>
        <dbReference type="Proteomes" id="UP001589894"/>
    </source>
</evidence>
<dbReference type="Proteomes" id="UP001589894">
    <property type="component" value="Unassembled WGS sequence"/>
</dbReference>
<dbReference type="Gene3D" id="1.50.10.10">
    <property type="match status" value="1"/>
</dbReference>
<comment type="caution">
    <text evidence="4">The sequence shown here is derived from an EMBL/GenBank/DDBJ whole genome shotgun (WGS) entry which is preliminary data.</text>
</comment>
<reference evidence="4 5" key="1">
    <citation type="submission" date="2024-09" db="EMBL/GenBank/DDBJ databases">
        <authorList>
            <person name="Sun Q."/>
            <person name="Mori K."/>
        </authorList>
    </citation>
    <scope>NUCLEOTIDE SEQUENCE [LARGE SCALE GENOMIC DNA]</scope>
    <source>
        <strain evidence="4 5">TBRC 2205</strain>
    </source>
</reference>
<feature type="domain" description="Putative glycogen debranching enzyme N-terminal" evidence="2">
    <location>
        <begin position="17"/>
        <end position="178"/>
    </location>
</feature>
<sequence length="782" mass="80915">MTPRLLQPLLHDLVSVAHAPTSALSDTAGQIRAGRGVQGVFHADARVLSRAELLVDGREPEVLCATPDGPHGARYVSLARWLGDPGADPTVRIDRVRRIGAGELTEEIHIVSTAASPVRAEVSLAVAADLAPIEVVKSGGSPVQLTPAAGADRFTWAADGTTVTVTGADARAEAAAEAGPNGTAARSQAGPDGTTVRSQAGPNGTTVRAEAGPDGTPVRAEAGPDGTTVRAEAGSDGAGVSAEGADRLCWSVDLPPGGTAVLRWRLHVDDPRAVVQAPDGEPTWSRPAVTAGDHRLVRLLDRSLDDLRALRLAEPAAPADVFLAAGVPWFLTLFGRDSMWAARMMLPLGTELAAGTLRVLARRQGTRLDPQSGEAPGKIMHELRRHEFTVVGNGLQLPAAYYGTVDATLLWVVLLHEAWRWGMPADEVAALLPNLEAALGWLADYADADGDGFVEYVDTSGRGLANQGWKDSGDAVRFADGSLGRPPIALTEVQGYAHQAALAGAALLDAFDRPGGQRWRDYAGELNRRFRERFWVDGPLGAHPALALDGDKRAVDSLTSNIGHLLGTGLLSAAEEAQVAAVLASPEMSGGFGLRTMSTKDAGFSPLSYHCGSIWAHDTAIVLAGLAAGGFAEPAGRLADGLLGAAEAFDYRLPELYGGDDRAPLGRPVPYPAACSPQAWSAAAAVAVLWAALGLDPDVPGGVVRLRPMAGLPLGPVTAQGLRIGGAEVTVSVDAGGVSVTGLPAGLRVSTSPVTPAEPLAPPAAPTVPAQRSGEPETPVRH</sequence>
<dbReference type="SUPFAM" id="SSF48208">
    <property type="entry name" value="Six-hairpin glycosidases"/>
    <property type="match status" value="1"/>
</dbReference>
<dbReference type="InterPro" id="IPR032856">
    <property type="entry name" value="GDE_N_bis"/>
</dbReference>
<gene>
    <name evidence="4" type="ORF">ACFFHU_06390</name>
</gene>